<feature type="domain" description="C3H1-type" evidence="3">
    <location>
        <begin position="374"/>
        <end position="401"/>
    </location>
</feature>
<dbReference type="SUPFAM" id="SSF52047">
    <property type="entry name" value="RNI-like"/>
    <property type="match status" value="1"/>
</dbReference>
<dbReference type="Pfam" id="PF25540">
    <property type="entry name" value="DUF7923"/>
    <property type="match status" value="1"/>
</dbReference>
<reference evidence="4 5" key="1">
    <citation type="submission" date="2018-12" db="EMBL/GenBank/DDBJ databases">
        <title>Venturia inaequalis Genome Resource.</title>
        <authorList>
            <person name="Lichtner F.J."/>
        </authorList>
    </citation>
    <scope>NUCLEOTIDE SEQUENCE [LARGE SCALE GENOMIC DNA]</scope>
    <source>
        <strain evidence="4 5">120213</strain>
    </source>
</reference>
<dbReference type="GO" id="GO:0008270">
    <property type="term" value="F:zinc ion binding"/>
    <property type="evidence" value="ECO:0007669"/>
    <property type="project" value="UniProtKB-KW"/>
</dbReference>
<evidence type="ECO:0000313" key="4">
    <source>
        <dbReference type="EMBL" id="KAE9967753.1"/>
    </source>
</evidence>
<evidence type="ECO:0000259" key="3">
    <source>
        <dbReference type="PROSITE" id="PS50103"/>
    </source>
</evidence>
<dbReference type="PANTHER" id="PTHR37543:SF1">
    <property type="entry name" value="CCCH ZINC FINGER DNA BINDING PROTEIN (AFU_ORTHOLOGUE AFUA_5G12760)"/>
    <property type="match status" value="1"/>
</dbReference>
<evidence type="ECO:0000313" key="5">
    <source>
        <dbReference type="Proteomes" id="UP000447873"/>
    </source>
</evidence>
<sequence length="946" mass="106671">MSETTSPTTNGTNRLPESDPVTEAWARYDDLKTVENEKDNFIKEILWRYEFLIKQNNEIAVELARAKHFATPLSTRELKQQMAEYRKALERDPFVLVLVDADGMLFHDDLVSDGAYGGKKAAKMLEESVNIYVHELLADLPDSTKIVARFYANVEGLAETCCKAGIVTSPQVKKDFVKGFTQGRTLFDFVDVGSGKDRADEKIIETFKLHAHDYHCRHIILGCSHDNGFVRLLENYVFDDFVFPRLTLLEGVPFEKEFDTVPFTRSKFGTLFRNQKIVLPSTLPPWAVLGSDFIPARNENLTPSDSVASADASFNGPLLTWASKAKAAAAMPETPPPVKAVLAAPGPPGIPRNRKGQRVDAGCPFDKAEVDRVRKLKMCNVHYLRHECPYGDKCTHKHDRSPTKSDLETLRVVARMAACRNGSACDDTKCIYGHRCQAPPRLDKTKWSNADGGKTSSISLPLLPVKRAVPGPICSPLLNLPAEILEKIASDLEDELLDFRLCCRDVQQKTWRLFKERYFALRQVWMERHSLETLAAISKYEPLASAVRKIVVATHYFPVITLEEFEEAHFRRDTDAFTRRELVTDQTTILAGGFVTLTLANAFPRFPNLKHLRFGEAYKFVKPPSYAPVDWYIVRTNYLSNSMVKFYSKNKIYPSKGLDWNGPSHVEIEDVITSIWLVVLTAISQGGLHLESFKVKRCLGINVDCVSSCTTALNHAIRSSCGDTLQTLRLRILGPADIEDDDLIKWDSCFPIFLANFPNLVDLTLDCNPIGGQDITIFARAIHDLPVFTKLRNLTLAFAHVNYAHLLEYLGKHKTLEKLELCAVVLLAASPDQSAWTRFLTALPKILDLQRLEVSTPQQIRELERLGPDERVDFEMVGWDKEAPDRKFILEQPDLGDKLKRAVKSIVVRESRGSSDYRVSWNDDDSTYDSDSEYGVANDISWSDAL</sequence>
<evidence type="ECO:0000256" key="1">
    <source>
        <dbReference type="PROSITE-ProRule" id="PRU00723"/>
    </source>
</evidence>
<keyword evidence="1" id="KW-0862">Zinc</keyword>
<dbReference type="InterPro" id="IPR032675">
    <property type="entry name" value="LRR_dom_sf"/>
</dbReference>
<feature type="zinc finger region" description="C3H1-type" evidence="1">
    <location>
        <begin position="374"/>
        <end position="401"/>
    </location>
</feature>
<dbReference type="AlphaFoldDB" id="A0A8H3UDS6"/>
<dbReference type="Gene3D" id="3.80.10.10">
    <property type="entry name" value="Ribonuclease Inhibitor"/>
    <property type="match status" value="1"/>
</dbReference>
<dbReference type="EMBL" id="WNWS01000440">
    <property type="protein sequence ID" value="KAE9967753.1"/>
    <property type="molecule type" value="Genomic_DNA"/>
</dbReference>
<dbReference type="InterPro" id="IPR000571">
    <property type="entry name" value="Znf_CCCH"/>
</dbReference>
<keyword evidence="1" id="KW-0863">Zinc-finger</keyword>
<name>A0A8H3UDS6_VENIN</name>
<gene>
    <name evidence="4" type="ORF">EG328_008014</name>
</gene>
<dbReference type="InterPro" id="IPR057683">
    <property type="entry name" value="DUF7923"/>
</dbReference>
<feature type="region of interest" description="Disordered" evidence="2">
    <location>
        <begin position="912"/>
        <end position="933"/>
    </location>
</feature>
<dbReference type="PANTHER" id="PTHR37543">
    <property type="entry name" value="CCCH ZINC FINGER DNA BINDING PROTEIN (AFU_ORTHOLOGUE AFUA_5G12760)"/>
    <property type="match status" value="1"/>
</dbReference>
<comment type="caution">
    <text evidence="4">The sequence shown here is derived from an EMBL/GenBank/DDBJ whole genome shotgun (WGS) entry which is preliminary data.</text>
</comment>
<dbReference type="PROSITE" id="PS50103">
    <property type="entry name" value="ZF_C3H1"/>
    <property type="match status" value="1"/>
</dbReference>
<feature type="compositionally biased region" description="Acidic residues" evidence="2">
    <location>
        <begin position="922"/>
        <end position="932"/>
    </location>
</feature>
<evidence type="ECO:0000256" key="2">
    <source>
        <dbReference type="SAM" id="MobiDB-lite"/>
    </source>
</evidence>
<dbReference type="InterPro" id="IPR057654">
    <property type="entry name" value="Znf-CCCH_tandem"/>
</dbReference>
<organism evidence="4 5">
    <name type="scientific">Venturia inaequalis</name>
    <name type="common">Apple scab fungus</name>
    <dbReference type="NCBI Taxonomy" id="5025"/>
    <lineage>
        <taxon>Eukaryota</taxon>
        <taxon>Fungi</taxon>
        <taxon>Dikarya</taxon>
        <taxon>Ascomycota</taxon>
        <taxon>Pezizomycotina</taxon>
        <taxon>Dothideomycetes</taxon>
        <taxon>Pleosporomycetidae</taxon>
        <taxon>Venturiales</taxon>
        <taxon>Venturiaceae</taxon>
        <taxon>Venturia</taxon>
    </lineage>
</organism>
<proteinExistence type="predicted"/>
<accession>A0A8H3UDS6</accession>
<keyword evidence="1" id="KW-0479">Metal-binding</keyword>
<dbReference type="Pfam" id="PF25543">
    <property type="entry name" value="zf-CCCH_tandem"/>
    <property type="match status" value="1"/>
</dbReference>
<dbReference type="Proteomes" id="UP000447873">
    <property type="component" value="Unassembled WGS sequence"/>
</dbReference>
<protein>
    <recommendedName>
        <fullName evidence="3">C3H1-type domain-containing protein</fullName>
    </recommendedName>
</protein>